<evidence type="ECO:0000256" key="2">
    <source>
        <dbReference type="ARBA" id="ARBA00022679"/>
    </source>
</evidence>
<feature type="transmembrane region" description="Helical" evidence="5">
    <location>
        <begin position="74"/>
        <end position="94"/>
    </location>
</feature>
<name>A0ABT8KK49_9BACT</name>
<dbReference type="GO" id="GO:0004766">
    <property type="term" value="F:spermidine synthase activity"/>
    <property type="evidence" value="ECO:0007669"/>
    <property type="project" value="UniProtKB-EC"/>
</dbReference>
<accession>A0ABT8KK49</accession>
<keyword evidence="9" id="KW-1185">Reference proteome</keyword>
<reference evidence="8" key="1">
    <citation type="submission" date="2023-06" db="EMBL/GenBank/DDBJ databases">
        <title>Genomic of Parafulvivirga corallium.</title>
        <authorList>
            <person name="Wang G."/>
        </authorList>
    </citation>
    <scope>NUCLEOTIDE SEQUENCE</scope>
    <source>
        <strain evidence="8">BMA10</strain>
    </source>
</reference>
<dbReference type="Gene3D" id="3.40.50.150">
    <property type="entry name" value="Vaccinia Virus protein VP39"/>
    <property type="match status" value="1"/>
</dbReference>
<dbReference type="PROSITE" id="PS51006">
    <property type="entry name" value="PABS_2"/>
    <property type="match status" value="1"/>
</dbReference>
<dbReference type="PANTHER" id="PTHR43317:SF1">
    <property type="entry name" value="THERMOSPERMINE SYNTHASE ACAULIS5"/>
    <property type="match status" value="1"/>
</dbReference>
<dbReference type="PANTHER" id="PTHR43317">
    <property type="entry name" value="THERMOSPERMINE SYNTHASE ACAULIS5"/>
    <property type="match status" value="1"/>
</dbReference>
<feature type="transmembrane region" description="Helical" evidence="5">
    <location>
        <begin position="146"/>
        <end position="165"/>
    </location>
</feature>
<dbReference type="NCBIfam" id="NF002956">
    <property type="entry name" value="PRK03612.1"/>
    <property type="match status" value="1"/>
</dbReference>
<keyword evidence="5" id="KW-1133">Transmembrane helix</keyword>
<dbReference type="EMBL" id="JAUJEA010000001">
    <property type="protein sequence ID" value="MDN5200118.1"/>
    <property type="molecule type" value="Genomic_DNA"/>
</dbReference>
<evidence type="ECO:0000256" key="4">
    <source>
        <dbReference type="ARBA" id="ARBA00023115"/>
    </source>
</evidence>
<feature type="transmembrane region" description="Helical" evidence="5">
    <location>
        <begin position="201"/>
        <end position="222"/>
    </location>
</feature>
<feature type="transmembrane region" description="Helical" evidence="5">
    <location>
        <begin position="42"/>
        <end position="62"/>
    </location>
</feature>
<feature type="binding site" evidence="5">
    <location>
        <position position="297"/>
    </location>
    <ligand>
        <name>spermidine</name>
        <dbReference type="ChEBI" id="CHEBI:57834"/>
    </ligand>
</feature>
<evidence type="ECO:0000313" key="8">
    <source>
        <dbReference type="EMBL" id="MDN5200118.1"/>
    </source>
</evidence>
<dbReference type="CDD" id="cd02440">
    <property type="entry name" value="AdoMet_MTases"/>
    <property type="match status" value="1"/>
</dbReference>
<dbReference type="InterPro" id="IPR030374">
    <property type="entry name" value="PABS"/>
</dbReference>
<comment type="function">
    <text evidence="5">Catalyzes the irreversible transfer of a propylamine group from the amino donor S-adenosylmethioninamine (decarboxy-AdoMet) to putrescine (1,4-diaminobutane) to yield spermidine.</text>
</comment>
<gene>
    <name evidence="5" type="primary">speE</name>
    <name evidence="8" type="ORF">QQ008_02065</name>
</gene>
<feature type="transmembrane region" description="Helical" evidence="5">
    <location>
        <begin position="100"/>
        <end position="125"/>
    </location>
</feature>
<keyword evidence="3 5" id="KW-0745">Spermidine biosynthesis</keyword>
<dbReference type="RefSeq" id="WP_346750145.1">
    <property type="nucleotide sequence ID" value="NZ_JAUJEA010000001.1"/>
</dbReference>
<organism evidence="8 9">
    <name type="scientific">Splendidivirga corallicola</name>
    <dbReference type="NCBI Taxonomy" id="3051826"/>
    <lineage>
        <taxon>Bacteria</taxon>
        <taxon>Pseudomonadati</taxon>
        <taxon>Bacteroidota</taxon>
        <taxon>Cytophagia</taxon>
        <taxon>Cytophagales</taxon>
        <taxon>Splendidivirgaceae</taxon>
        <taxon>Splendidivirga</taxon>
    </lineage>
</organism>
<sequence length="517" mass="58782">MQLTHKIRSNILKIALFATGLSGIVAEYILSTLATYFLGNSVFQWTMIVSIMLFSMGLGSRISKYFERNLLQKFITIEFFLSILAAYVSLLTYTTSAFGIYTGLVIYGLSIIIGLLIGMEIPLVIRLNDAFEELRINVSSILEKDYYGSLLGGVFFAFVGLPYLGLTYTPFILGTINFLVALLLFFMLWKHIETNVKRKFTAFACAITLALLGGVIVSKPLISFGEERRYTDRVVYTEQSKYQKIVLTRNKNDYWLFINGNQQLSTVDEEMYHEPLVLPLMSLHRYPKNILVLGGGDGCAVREILKYPSVEEVVLVDLDPAMTDLGKTHPVLLELNEGVLNDSLVQVINEDAFSFMERSKQYFDVIIIDLPDPKTVELGRLYSFEFYKLCYKQLRPDGLIITQATSPYYASRAFKCIEISMQEAGFSTVPMHNQVLTLGEWGWIAGSKALSAEAFKRALQSLHFDEIETKWLNHDAMTLMTSFGKDVFLDAGTEVEVNKIHNPVLYQYYRKGKWELY</sequence>
<comment type="catalytic activity">
    <reaction evidence="5">
        <text>S-adenosyl 3-(methylsulfanyl)propylamine + putrescine = S-methyl-5'-thioadenosine + spermidine + H(+)</text>
        <dbReference type="Rhea" id="RHEA:12721"/>
        <dbReference type="ChEBI" id="CHEBI:15378"/>
        <dbReference type="ChEBI" id="CHEBI:17509"/>
        <dbReference type="ChEBI" id="CHEBI:57443"/>
        <dbReference type="ChEBI" id="CHEBI:57834"/>
        <dbReference type="ChEBI" id="CHEBI:326268"/>
        <dbReference type="EC" id="2.5.1.16"/>
    </reaction>
</comment>
<feature type="transmembrane region" description="Helical" evidence="5">
    <location>
        <begin position="171"/>
        <end position="189"/>
    </location>
</feature>
<proteinExistence type="inferred from homology"/>
<feature type="binding site" evidence="5">
    <location>
        <begin position="351"/>
        <end position="352"/>
    </location>
    <ligand>
        <name>S-methyl-5'-thioadenosine</name>
        <dbReference type="ChEBI" id="CHEBI:17509"/>
    </ligand>
</feature>
<keyword evidence="5" id="KW-0812">Transmembrane</keyword>
<dbReference type="PROSITE" id="PS01330">
    <property type="entry name" value="PABS_1"/>
    <property type="match status" value="1"/>
</dbReference>
<dbReference type="Proteomes" id="UP001172082">
    <property type="component" value="Unassembled WGS sequence"/>
</dbReference>
<dbReference type="InterPro" id="IPR001045">
    <property type="entry name" value="Spermi_synthase"/>
</dbReference>
<feature type="binding site" evidence="5">
    <location>
        <position position="273"/>
    </location>
    <ligand>
        <name>spermidine</name>
        <dbReference type="ChEBI" id="CHEBI:57834"/>
    </ligand>
</feature>
<keyword evidence="4 5" id="KW-0620">Polyamine biosynthesis</keyword>
<feature type="domain" description="PABS" evidence="7">
    <location>
        <begin position="214"/>
        <end position="448"/>
    </location>
</feature>
<evidence type="ECO:0000313" key="9">
    <source>
        <dbReference type="Proteomes" id="UP001172082"/>
    </source>
</evidence>
<feature type="binding site" evidence="5">
    <location>
        <position position="243"/>
    </location>
    <ligand>
        <name>S-methyl-5'-thioadenosine</name>
        <dbReference type="ChEBI" id="CHEBI:17509"/>
    </ligand>
</feature>
<comment type="subcellular location">
    <subcellularLocation>
        <location evidence="5">Cell membrane</location>
        <topology evidence="5">Multi-pass membrane protein</topology>
    </subcellularLocation>
</comment>
<dbReference type="EC" id="2.5.1.16" evidence="5"/>
<comment type="subunit">
    <text evidence="5">Homodimer or homotetramer.</text>
</comment>
<protein>
    <recommendedName>
        <fullName evidence="5">Polyamine aminopropyltransferase</fullName>
    </recommendedName>
    <alternativeName>
        <fullName evidence="5">Putrescine aminopropyltransferase</fullName>
        <shortName evidence="5">PAPT</shortName>
    </alternativeName>
    <alternativeName>
        <fullName evidence="5">Spermidine synthase</fullName>
        <shortName evidence="5">SPDS</shortName>
        <shortName evidence="5">SPDSY</shortName>
        <ecNumber evidence="5">2.5.1.16</ecNumber>
    </alternativeName>
</protein>
<comment type="similarity">
    <text evidence="1 5">Belongs to the spermidine/spermine synthase family.</text>
</comment>
<evidence type="ECO:0000256" key="5">
    <source>
        <dbReference type="HAMAP-Rule" id="MF_00198"/>
    </source>
</evidence>
<evidence type="ECO:0000259" key="7">
    <source>
        <dbReference type="PROSITE" id="PS51006"/>
    </source>
</evidence>
<comment type="caution">
    <text evidence="5">Lacks conserved residue(s) required for the propagation of feature annotation.</text>
</comment>
<comment type="pathway">
    <text evidence="5">Amine and polyamine biosynthesis; spermidine biosynthesis; spermidine from putrescine: step 1/1.</text>
</comment>
<evidence type="ECO:0000256" key="6">
    <source>
        <dbReference type="PROSITE-ProRule" id="PRU00354"/>
    </source>
</evidence>
<dbReference type="InterPro" id="IPR030373">
    <property type="entry name" value="PABS_CS"/>
</dbReference>
<dbReference type="InterPro" id="IPR029063">
    <property type="entry name" value="SAM-dependent_MTases_sf"/>
</dbReference>
<keyword evidence="2 5" id="KW-0808">Transferase</keyword>
<feature type="active site" description="Proton acceptor" evidence="5 6">
    <location>
        <position position="369"/>
    </location>
</feature>
<feature type="transmembrane region" description="Helical" evidence="5">
    <location>
        <begin position="12"/>
        <end position="30"/>
    </location>
</feature>
<keyword evidence="5" id="KW-1003">Cell membrane</keyword>
<dbReference type="HAMAP" id="MF_00198">
    <property type="entry name" value="Spermidine_synth"/>
    <property type="match status" value="1"/>
</dbReference>
<dbReference type="NCBIfam" id="NF037959">
    <property type="entry name" value="MFS_SpdSyn"/>
    <property type="match status" value="1"/>
</dbReference>
<evidence type="ECO:0000256" key="3">
    <source>
        <dbReference type="ARBA" id="ARBA00023066"/>
    </source>
</evidence>
<comment type="caution">
    <text evidence="8">The sequence shown here is derived from an EMBL/GenBank/DDBJ whole genome shotgun (WGS) entry which is preliminary data.</text>
</comment>
<evidence type="ECO:0000256" key="1">
    <source>
        <dbReference type="ARBA" id="ARBA00007867"/>
    </source>
</evidence>
<feature type="binding site" evidence="5">
    <location>
        <position position="317"/>
    </location>
    <ligand>
        <name>S-methyl-5'-thioadenosine</name>
        <dbReference type="ChEBI" id="CHEBI:17509"/>
    </ligand>
</feature>
<dbReference type="SUPFAM" id="SSF53335">
    <property type="entry name" value="S-adenosyl-L-methionine-dependent methyltransferases"/>
    <property type="match status" value="1"/>
</dbReference>
<keyword evidence="5" id="KW-0472">Membrane</keyword>
<dbReference type="Pfam" id="PF01564">
    <property type="entry name" value="Spermine_synth"/>
    <property type="match status" value="1"/>
</dbReference>